<protein>
    <submittedName>
        <fullName evidence="2">Uncharacterized protein</fullName>
    </submittedName>
</protein>
<evidence type="ECO:0000313" key="2">
    <source>
        <dbReference type="EMBL" id="KAF3523853.1"/>
    </source>
</evidence>
<organism evidence="2 3">
    <name type="scientific">Brassica cretica</name>
    <name type="common">Mustard</name>
    <dbReference type="NCBI Taxonomy" id="69181"/>
    <lineage>
        <taxon>Eukaryota</taxon>
        <taxon>Viridiplantae</taxon>
        <taxon>Streptophyta</taxon>
        <taxon>Embryophyta</taxon>
        <taxon>Tracheophyta</taxon>
        <taxon>Spermatophyta</taxon>
        <taxon>Magnoliopsida</taxon>
        <taxon>eudicotyledons</taxon>
        <taxon>Gunneridae</taxon>
        <taxon>Pentapetalae</taxon>
        <taxon>rosids</taxon>
        <taxon>malvids</taxon>
        <taxon>Brassicales</taxon>
        <taxon>Brassicaceae</taxon>
        <taxon>Brassiceae</taxon>
        <taxon>Brassica</taxon>
    </lineage>
</organism>
<evidence type="ECO:0000313" key="3">
    <source>
        <dbReference type="Proteomes" id="UP000712600"/>
    </source>
</evidence>
<gene>
    <name evidence="2" type="ORF">F2Q69_00049358</name>
</gene>
<dbReference type="Proteomes" id="UP000712600">
    <property type="component" value="Unassembled WGS sequence"/>
</dbReference>
<dbReference type="EMBL" id="QGKX02001347">
    <property type="protein sequence ID" value="KAF3523853.1"/>
    <property type="molecule type" value="Genomic_DNA"/>
</dbReference>
<feature type="region of interest" description="Disordered" evidence="1">
    <location>
        <begin position="1"/>
        <end position="71"/>
    </location>
</feature>
<feature type="compositionally biased region" description="Polar residues" evidence="1">
    <location>
        <begin position="61"/>
        <end position="71"/>
    </location>
</feature>
<accession>A0A8S9PJZ9</accession>
<proteinExistence type="predicted"/>
<comment type="caution">
    <text evidence="2">The sequence shown here is derived from an EMBL/GenBank/DDBJ whole genome shotgun (WGS) entry which is preliminary data.</text>
</comment>
<dbReference type="AlphaFoldDB" id="A0A8S9PJZ9"/>
<evidence type="ECO:0000256" key="1">
    <source>
        <dbReference type="SAM" id="MobiDB-lite"/>
    </source>
</evidence>
<sequence>MASSSEIVLETVKAGSYNGKRGAEQRSNTKHQKADARKGIVGQNRNPLVGREVSRRRRRAISTNPNFCRIK</sequence>
<reference evidence="2" key="1">
    <citation type="submission" date="2019-12" db="EMBL/GenBank/DDBJ databases">
        <title>Genome sequencing and annotation of Brassica cretica.</title>
        <authorList>
            <person name="Studholme D.J."/>
            <person name="Sarris P."/>
        </authorList>
    </citation>
    <scope>NUCLEOTIDE SEQUENCE</scope>
    <source>
        <strain evidence="2">PFS-109/04</strain>
        <tissue evidence="2">Leaf</tissue>
    </source>
</reference>
<name>A0A8S9PJZ9_BRACR</name>